<dbReference type="Proteomes" id="UP000570514">
    <property type="component" value="Unassembled WGS sequence"/>
</dbReference>
<dbReference type="GO" id="GO:0003677">
    <property type="term" value="F:DNA binding"/>
    <property type="evidence" value="ECO:0007669"/>
    <property type="project" value="InterPro"/>
</dbReference>
<dbReference type="PANTHER" id="PTHR43133:SF63">
    <property type="entry name" value="RNA POLYMERASE SIGMA FACTOR FECI-RELATED"/>
    <property type="match status" value="1"/>
</dbReference>
<sequence length="211" mass="24003">MNTGLSHGCYIFALRTSPVSPLRPFGHLHIGGWVRLGMSDGIFRSEEVRRRLLAYISRRDRNPAASEDILQETLLRLLEQSRKKAILDPMAYAFRIADTVIFARARQRKRETELGDMDFECEAPLGEQVLEYKQRAAMFRTALLAMPPMRRTVFVKRHLEGKSRGEIAEETGLSLEAVKKHLLRAMAELASLNDALERPMEHGAESSSHDE</sequence>
<comment type="similarity">
    <text evidence="1">Belongs to the sigma-70 factor family. ECF subfamily.</text>
</comment>
<dbReference type="RefSeq" id="WP_208414188.1">
    <property type="nucleotide sequence ID" value="NZ_BAAADC010000001.1"/>
</dbReference>
<accession>A0A846MUL7</accession>
<keyword evidence="2" id="KW-0805">Transcription regulation</keyword>
<dbReference type="Gene3D" id="1.10.10.10">
    <property type="entry name" value="Winged helix-like DNA-binding domain superfamily/Winged helix DNA-binding domain"/>
    <property type="match status" value="1"/>
</dbReference>
<organism evidence="7 8">
    <name type="scientific">Rhizomicrobium palustre</name>
    <dbReference type="NCBI Taxonomy" id="189966"/>
    <lineage>
        <taxon>Bacteria</taxon>
        <taxon>Pseudomonadati</taxon>
        <taxon>Pseudomonadota</taxon>
        <taxon>Alphaproteobacteria</taxon>
        <taxon>Micropepsales</taxon>
        <taxon>Micropepsaceae</taxon>
        <taxon>Rhizomicrobium</taxon>
    </lineage>
</organism>
<keyword evidence="8" id="KW-1185">Reference proteome</keyword>
<dbReference type="InterPro" id="IPR013249">
    <property type="entry name" value="RNA_pol_sigma70_r4_t2"/>
</dbReference>
<dbReference type="InterPro" id="IPR036388">
    <property type="entry name" value="WH-like_DNA-bd_sf"/>
</dbReference>
<evidence type="ECO:0000256" key="3">
    <source>
        <dbReference type="ARBA" id="ARBA00023082"/>
    </source>
</evidence>
<dbReference type="GO" id="GO:0016987">
    <property type="term" value="F:sigma factor activity"/>
    <property type="evidence" value="ECO:0007669"/>
    <property type="project" value="UniProtKB-KW"/>
</dbReference>
<keyword evidence="4" id="KW-0804">Transcription</keyword>
<comment type="caution">
    <text evidence="7">The sequence shown here is derived from an EMBL/GenBank/DDBJ whole genome shotgun (WGS) entry which is preliminary data.</text>
</comment>
<dbReference type="SUPFAM" id="SSF88659">
    <property type="entry name" value="Sigma3 and sigma4 domains of RNA polymerase sigma factors"/>
    <property type="match status" value="1"/>
</dbReference>
<feature type="domain" description="RNA polymerase sigma factor 70 region 4 type 2" evidence="6">
    <location>
        <begin position="138"/>
        <end position="189"/>
    </location>
</feature>
<evidence type="ECO:0000313" key="7">
    <source>
        <dbReference type="EMBL" id="NIK87134.1"/>
    </source>
</evidence>
<proteinExistence type="inferred from homology"/>
<dbReference type="InterPro" id="IPR039425">
    <property type="entry name" value="RNA_pol_sigma-70-like"/>
</dbReference>
<dbReference type="AlphaFoldDB" id="A0A846MUL7"/>
<evidence type="ECO:0000259" key="6">
    <source>
        <dbReference type="Pfam" id="PF08281"/>
    </source>
</evidence>
<dbReference type="InterPro" id="IPR014284">
    <property type="entry name" value="RNA_pol_sigma-70_dom"/>
</dbReference>
<dbReference type="GO" id="GO:0006352">
    <property type="term" value="P:DNA-templated transcription initiation"/>
    <property type="evidence" value="ECO:0007669"/>
    <property type="project" value="InterPro"/>
</dbReference>
<protein>
    <submittedName>
        <fullName evidence="7">RNA polymerase sigma-70 factor (ECF subfamily)</fullName>
    </submittedName>
</protein>
<dbReference type="InterPro" id="IPR013324">
    <property type="entry name" value="RNA_pol_sigma_r3/r4-like"/>
</dbReference>
<feature type="domain" description="RNA polymerase sigma-70 region 2" evidence="5">
    <location>
        <begin position="46"/>
        <end position="110"/>
    </location>
</feature>
<gene>
    <name evidence="7" type="ORF">FHS83_000452</name>
</gene>
<keyword evidence="3" id="KW-0731">Sigma factor</keyword>
<reference evidence="7 8" key="1">
    <citation type="submission" date="2020-03" db="EMBL/GenBank/DDBJ databases">
        <title>Genomic Encyclopedia of Type Strains, Phase IV (KMG-IV): sequencing the most valuable type-strain genomes for metagenomic binning, comparative biology and taxonomic classification.</title>
        <authorList>
            <person name="Goeker M."/>
        </authorList>
    </citation>
    <scope>NUCLEOTIDE SEQUENCE [LARGE SCALE GENOMIC DNA]</scope>
    <source>
        <strain evidence="7 8">DSM 19867</strain>
    </source>
</reference>
<dbReference type="PANTHER" id="PTHR43133">
    <property type="entry name" value="RNA POLYMERASE ECF-TYPE SIGMA FACTO"/>
    <property type="match status" value="1"/>
</dbReference>
<evidence type="ECO:0000259" key="5">
    <source>
        <dbReference type="Pfam" id="PF04542"/>
    </source>
</evidence>
<dbReference type="Pfam" id="PF04542">
    <property type="entry name" value="Sigma70_r2"/>
    <property type="match status" value="1"/>
</dbReference>
<dbReference type="Gene3D" id="1.10.1740.10">
    <property type="match status" value="1"/>
</dbReference>
<evidence type="ECO:0000256" key="1">
    <source>
        <dbReference type="ARBA" id="ARBA00010641"/>
    </source>
</evidence>
<dbReference type="InterPro" id="IPR013325">
    <property type="entry name" value="RNA_pol_sigma_r2"/>
</dbReference>
<name>A0A846MUL7_9PROT</name>
<dbReference type="InterPro" id="IPR007627">
    <property type="entry name" value="RNA_pol_sigma70_r2"/>
</dbReference>
<dbReference type="EMBL" id="JAASRM010000001">
    <property type="protein sequence ID" value="NIK87134.1"/>
    <property type="molecule type" value="Genomic_DNA"/>
</dbReference>
<dbReference type="NCBIfam" id="TIGR02937">
    <property type="entry name" value="sigma70-ECF"/>
    <property type="match status" value="1"/>
</dbReference>
<evidence type="ECO:0000313" key="8">
    <source>
        <dbReference type="Proteomes" id="UP000570514"/>
    </source>
</evidence>
<evidence type="ECO:0000256" key="4">
    <source>
        <dbReference type="ARBA" id="ARBA00023163"/>
    </source>
</evidence>
<evidence type="ECO:0000256" key="2">
    <source>
        <dbReference type="ARBA" id="ARBA00023015"/>
    </source>
</evidence>
<dbReference type="Pfam" id="PF08281">
    <property type="entry name" value="Sigma70_r4_2"/>
    <property type="match status" value="1"/>
</dbReference>
<dbReference type="SUPFAM" id="SSF88946">
    <property type="entry name" value="Sigma2 domain of RNA polymerase sigma factors"/>
    <property type="match status" value="1"/>
</dbReference>